<sequence length="285" mass="31752">MPAEVPLLLVDGHNLLWRAAFGFPAEIRSRDKTRDITAQFGFFALLRVAIRDELPTVPEVIVVFDGEHGSAERQDADSDYKANRVLDDNAHKALSAIPDVQRGLDLYGIGWIEIDTAEADDVIATLVAHCATATPQRKTWIFSTDRDYYQLVTDQVRVLNTAMHPGKRHIGPDEVEARYQVRPDQWPCFCALKGDPSDNIPGIRGVGERTAAQLLADGLTLDELHGSGRLTGARGAVIGRQWEQLLAWRELIRMRTGFALPRYPTGDPSPDLPKPAEVIEKLELW</sequence>
<dbReference type="Pfam" id="PF02739">
    <property type="entry name" value="5_3_exonuc_N"/>
    <property type="match status" value="1"/>
</dbReference>
<dbReference type="InterPro" id="IPR008918">
    <property type="entry name" value="HhH2"/>
</dbReference>
<dbReference type="PANTHER" id="PTHR42646:SF2">
    <property type="entry name" value="5'-3' EXONUCLEASE FAMILY PROTEIN"/>
    <property type="match status" value="1"/>
</dbReference>
<evidence type="ECO:0000256" key="1">
    <source>
        <dbReference type="ARBA" id="ARBA00022722"/>
    </source>
</evidence>
<comment type="caution">
    <text evidence="8">The sequence shown here is derived from an EMBL/GenBank/DDBJ whole genome shotgun (WGS) entry which is preliminary data.</text>
</comment>
<keyword evidence="4" id="KW-0238">DNA-binding</keyword>
<dbReference type="PANTHER" id="PTHR42646">
    <property type="entry name" value="FLAP ENDONUCLEASE XNI"/>
    <property type="match status" value="1"/>
</dbReference>
<dbReference type="SUPFAM" id="SSF88723">
    <property type="entry name" value="PIN domain-like"/>
    <property type="match status" value="1"/>
</dbReference>
<dbReference type="Gene3D" id="3.40.50.1010">
    <property type="entry name" value="5'-nuclease"/>
    <property type="match status" value="1"/>
</dbReference>
<dbReference type="InterPro" id="IPR002421">
    <property type="entry name" value="5-3_exonuclease"/>
</dbReference>
<dbReference type="EMBL" id="JBHTIW010000030">
    <property type="protein sequence ID" value="MFD0923191.1"/>
    <property type="molecule type" value="Genomic_DNA"/>
</dbReference>
<dbReference type="Gene3D" id="1.10.150.20">
    <property type="entry name" value="5' to 3' exonuclease, C-terminal subdomain"/>
    <property type="match status" value="1"/>
</dbReference>
<dbReference type="CDD" id="cd09859">
    <property type="entry name" value="PIN_53EXO"/>
    <property type="match status" value="1"/>
</dbReference>
<keyword evidence="9" id="KW-1185">Reference proteome</keyword>
<dbReference type="InterPro" id="IPR029060">
    <property type="entry name" value="PIN-like_dom_sf"/>
</dbReference>
<evidence type="ECO:0000256" key="2">
    <source>
        <dbReference type="ARBA" id="ARBA00022801"/>
    </source>
</evidence>
<gene>
    <name evidence="8" type="ORF">ACFQ16_25890</name>
</gene>
<evidence type="ECO:0000256" key="6">
    <source>
        <dbReference type="ARBA" id="ARBA00050026"/>
    </source>
</evidence>
<dbReference type="SUPFAM" id="SSF47807">
    <property type="entry name" value="5' to 3' exonuclease, C-terminal subdomain"/>
    <property type="match status" value="1"/>
</dbReference>
<evidence type="ECO:0000256" key="5">
    <source>
        <dbReference type="ARBA" id="ARBA00049957"/>
    </source>
</evidence>
<evidence type="ECO:0000256" key="3">
    <source>
        <dbReference type="ARBA" id="ARBA00022839"/>
    </source>
</evidence>
<dbReference type="InterPro" id="IPR038969">
    <property type="entry name" value="FEN"/>
</dbReference>
<protein>
    <recommendedName>
        <fullName evidence="6">5'-3' exonuclease</fullName>
    </recommendedName>
</protein>
<dbReference type="Pfam" id="PF01367">
    <property type="entry name" value="5_3_exonuc"/>
    <property type="match status" value="1"/>
</dbReference>
<evidence type="ECO:0000259" key="7">
    <source>
        <dbReference type="SMART" id="SM00475"/>
    </source>
</evidence>
<dbReference type="InterPro" id="IPR020045">
    <property type="entry name" value="DNA_polI_H3TH"/>
</dbReference>
<dbReference type="GO" id="GO:0004527">
    <property type="term" value="F:exonuclease activity"/>
    <property type="evidence" value="ECO:0007669"/>
    <property type="project" value="UniProtKB-KW"/>
</dbReference>
<dbReference type="CDD" id="cd09898">
    <property type="entry name" value="H3TH_53EXO"/>
    <property type="match status" value="1"/>
</dbReference>
<reference evidence="9" key="1">
    <citation type="journal article" date="2019" name="Int. J. Syst. Evol. Microbiol.">
        <title>The Global Catalogue of Microorganisms (GCM) 10K type strain sequencing project: providing services to taxonomists for standard genome sequencing and annotation.</title>
        <authorList>
            <consortium name="The Broad Institute Genomics Platform"/>
            <consortium name="The Broad Institute Genome Sequencing Center for Infectious Disease"/>
            <person name="Wu L."/>
            <person name="Ma J."/>
        </authorList>
    </citation>
    <scope>NUCLEOTIDE SEQUENCE [LARGE SCALE GENOMIC DNA]</scope>
    <source>
        <strain evidence="9">CCUG 56401</strain>
    </source>
</reference>
<organism evidence="8 9">
    <name type="scientific">Saccharopolyspora rosea</name>
    <dbReference type="NCBI Taxonomy" id="524884"/>
    <lineage>
        <taxon>Bacteria</taxon>
        <taxon>Bacillati</taxon>
        <taxon>Actinomycetota</taxon>
        <taxon>Actinomycetes</taxon>
        <taxon>Pseudonocardiales</taxon>
        <taxon>Pseudonocardiaceae</taxon>
        <taxon>Saccharopolyspora</taxon>
    </lineage>
</organism>
<keyword evidence="1" id="KW-0540">Nuclease</keyword>
<dbReference type="InterPro" id="IPR036279">
    <property type="entry name" value="5-3_exonuclease_C_sf"/>
</dbReference>
<comment type="function">
    <text evidence="5">5'-3' exonuclease acting preferentially on double-stranded DNA.</text>
</comment>
<name>A0ABW3FXE9_9PSEU</name>
<evidence type="ECO:0000256" key="4">
    <source>
        <dbReference type="ARBA" id="ARBA00023125"/>
    </source>
</evidence>
<evidence type="ECO:0000313" key="8">
    <source>
        <dbReference type="EMBL" id="MFD0923191.1"/>
    </source>
</evidence>
<evidence type="ECO:0000313" key="9">
    <source>
        <dbReference type="Proteomes" id="UP001597018"/>
    </source>
</evidence>
<dbReference type="SMART" id="SM00279">
    <property type="entry name" value="HhH2"/>
    <property type="match status" value="1"/>
</dbReference>
<feature type="domain" description="5'-3' exonuclease" evidence="7">
    <location>
        <begin position="5"/>
        <end position="264"/>
    </location>
</feature>
<keyword evidence="2" id="KW-0378">Hydrolase</keyword>
<accession>A0ABW3FXE9</accession>
<proteinExistence type="predicted"/>
<dbReference type="SMART" id="SM00475">
    <property type="entry name" value="53EXOc"/>
    <property type="match status" value="1"/>
</dbReference>
<dbReference type="InterPro" id="IPR020046">
    <property type="entry name" value="5-3_exonucl_a-hlix_arch_N"/>
</dbReference>
<dbReference type="Proteomes" id="UP001597018">
    <property type="component" value="Unassembled WGS sequence"/>
</dbReference>
<keyword evidence="3 8" id="KW-0269">Exonuclease</keyword>
<dbReference type="RefSeq" id="WP_345601312.1">
    <property type="nucleotide sequence ID" value="NZ_BAABLT010000032.1"/>
</dbReference>